<gene>
    <name evidence="8" type="primary">LOC100175592</name>
</gene>
<comment type="subcellular location">
    <subcellularLocation>
        <location evidence="1">Membrane</location>
        <topology evidence="1">Multi-pass membrane protein</topology>
    </subcellularLocation>
</comment>
<keyword evidence="5 7" id="KW-0472">Membrane</keyword>
<feature type="transmembrane region" description="Helical" evidence="7">
    <location>
        <begin position="62"/>
        <end position="83"/>
    </location>
</feature>
<proteinExistence type="evidence at transcript level"/>
<evidence type="ECO:0000313" key="8">
    <source>
        <dbReference type="EMBL" id="CAB3260709.1"/>
    </source>
</evidence>
<sequence>MSEIPHEANNTATRDEFNPPKLYHVRVIRLGFIHLLLGVFTLCIGIFDIAFSAVAYDVFSQAKAATGIWVGAVIIITGMIGLVTSRSKLRRRTTILLFGGLSVACVLVCMILIGISISEMVTSSFAKGELSVQGTNCTIDVTSVTTPTVRCIAQTTFEQKLATTSLLIIFGFFESLVAVISAMTTRDIFVTKYTENLQQNAPDMNMSVTDYFDRRMNEEPNTIYNGAYDIQGDTDRPFHIGTGSELPDSDQFRSHLEGVGDRNYGSTY</sequence>
<accession>A0A6F9DH07</accession>
<evidence type="ECO:0000256" key="7">
    <source>
        <dbReference type="SAM" id="Phobius"/>
    </source>
</evidence>
<evidence type="ECO:0000256" key="3">
    <source>
        <dbReference type="ARBA" id="ARBA00022692"/>
    </source>
</evidence>
<feature type="transmembrane region" description="Helical" evidence="7">
    <location>
        <begin position="30"/>
        <end position="56"/>
    </location>
</feature>
<evidence type="ECO:0000256" key="6">
    <source>
        <dbReference type="SAM" id="MobiDB-lite"/>
    </source>
</evidence>
<evidence type="ECO:0000256" key="2">
    <source>
        <dbReference type="ARBA" id="ARBA00009565"/>
    </source>
</evidence>
<protein>
    <submittedName>
        <fullName evidence="8">Uncharacterized protein LOC100175592</fullName>
    </submittedName>
</protein>
<keyword evidence="3 7" id="KW-0812">Transmembrane</keyword>
<reference evidence="8" key="1">
    <citation type="submission" date="2020-04" db="EMBL/GenBank/DDBJ databases">
        <authorList>
            <person name="Neveu A P."/>
        </authorList>
    </citation>
    <scope>NUCLEOTIDE SEQUENCE</scope>
    <source>
        <tissue evidence="8">Whole embryo</tissue>
    </source>
</reference>
<evidence type="ECO:0000256" key="4">
    <source>
        <dbReference type="ARBA" id="ARBA00022989"/>
    </source>
</evidence>
<feature type="compositionally biased region" description="Basic and acidic residues" evidence="6">
    <location>
        <begin position="250"/>
        <end position="260"/>
    </location>
</feature>
<name>A0A6F9DH07_9ASCI</name>
<feature type="region of interest" description="Disordered" evidence="6">
    <location>
        <begin position="238"/>
        <end position="268"/>
    </location>
</feature>
<dbReference type="Pfam" id="PF04103">
    <property type="entry name" value="CD20"/>
    <property type="match status" value="1"/>
</dbReference>
<comment type="similarity">
    <text evidence="2">Belongs to the MS4A family.</text>
</comment>
<feature type="transmembrane region" description="Helical" evidence="7">
    <location>
        <begin position="165"/>
        <end position="183"/>
    </location>
</feature>
<dbReference type="InterPro" id="IPR030417">
    <property type="entry name" value="MS4A"/>
</dbReference>
<organism evidence="8">
    <name type="scientific">Phallusia mammillata</name>
    <dbReference type="NCBI Taxonomy" id="59560"/>
    <lineage>
        <taxon>Eukaryota</taxon>
        <taxon>Metazoa</taxon>
        <taxon>Chordata</taxon>
        <taxon>Tunicata</taxon>
        <taxon>Ascidiacea</taxon>
        <taxon>Phlebobranchia</taxon>
        <taxon>Ascidiidae</taxon>
        <taxon>Phallusia</taxon>
    </lineage>
</organism>
<evidence type="ECO:0000256" key="5">
    <source>
        <dbReference type="ARBA" id="ARBA00023136"/>
    </source>
</evidence>
<keyword evidence="4 7" id="KW-1133">Transmembrane helix</keyword>
<dbReference type="AlphaFoldDB" id="A0A6F9DH07"/>
<feature type="transmembrane region" description="Helical" evidence="7">
    <location>
        <begin position="95"/>
        <end position="117"/>
    </location>
</feature>
<dbReference type="PANTHER" id="PTHR23320:SF162">
    <property type="entry name" value="EXPRESSED PROTEIN"/>
    <property type="match status" value="1"/>
</dbReference>
<dbReference type="PANTHER" id="PTHR23320">
    <property type="entry name" value="MEMBRANE-SPANNING 4-DOMAINS SUBFAMILY A MS4A -RELATED"/>
    <property type="match status" value="1"/>
</dbReference>
<dbReference type="EMBL" id="LR786394">
    <property type="protein sequence ID" value="CAB3260709.1"/>
    <property type="molecule type" value="mRNA"/>
</dbReference>
<dbReference type="GO" id="GO:0016020">
    <property type="term" value="C:membrane"/>
    <property type="evidence" value="ECO:0007669"/>
    <property type="project" value="UniProtKB-SubCell"/>
</dbReference>
<evidence type="ECO:0000256" key="1">
    <source>
        <dbReference type="ARBA" id="ARBA00004141"/>
    </source>
</evidence>
<dbReference type="InterPro" id="IPR007237">
    <property type="entry name" value="CD20-like"/>
</dbReference>